<sequence length="41" mass="4928">MSREAPKMVGRTDIHICWCWFQFRCTHDDRNGNLVNPVQQH</sequence>
<name>A0AAN8IQM8_TRICO</name>
<organism evidence="1 2">
    <name type="scientific">Trichostrongylus colubriformis</name>
    <name type="common">Black scour worm</name>
    <dbReference type="NCBI Taxonomy" id="6319"/>
    <lineage>
        <taxon>Eukaryota</taxon>
        <taxon>Metazoa</taxon>
        <taxon>Ecdysozoa</taxon>
        <taxon>Nematoda</taxon>
        <taxon>Chromadorea</taxon>
        <taxon>Rhabditida</taxon>
        <taxon>Rhabditina</taxon>
        <taxon>Rhabditomorpha</taxon>
        <taxon>Strongyloidea</taxon>
        <taxon>Trichostrongylidae</taxon>
        <taxon>Trichostrongylus</taxon>
    </lineage>
</organism>
<evidence type="ECO:0000313" key="1">
    <source>
        <dbReference type="EMBL" id="KAK5983204.1"/>
    </source>
</evidence>
<proteinExistence type="predicted"/>
<reference evidence="1 2" key="1">
    <citation type="submission" date="2019-10" db="EMBL/GenBank/DDBJ databases">
        <title>Assembly and Annotation for the nematode Trichostrongylus colubriformis.</title>
        <authorList>
            <person name="Martin J."/>
        </authorList>
    </citation>
    <scope>NUCLEOTIDE SEQUENCE [LARGE SCALE GENOMIC DNA]</scope>
    <source>
        <strain evidence="1">G859</strain>
        <tissue evidence="1">Whole worm</tissue>
    </source>
</reference>
<keyword evidence="2" id="KW-1185">Reference proteome</keyword>
<dbReference type="Proteomes" id="UP001331761">
    <property type="component" value="Unassembled WGS sequence"/>
</dbReference>
<comment type="caution">
    <text evidence="1">The sequence shown here is derived from an EMBL/GenBank/DDBJ whole genome shotgun (WGS) entry which is preliminary data.</text>
</comment>
<protein>
    <submittedName>
        <fullName evidence="1">Uncharacterized protein</fullName>
    </submittedName>
</protein>
<gene>
    <name evidence="1" type="ORF">GCK32_022099</name>
</gene>
<evidence type="ECO:0000313" key="2">
    <source>
        <dbReference type="Proteomes" id="UP001331761"/>
    </source>
</evidence>
<accession>A0AAN8IQM8</accession>
<dbReference type="EMBL" id="WIXE01004255">
    <property type="protein sequence ID" value="KAK5983204.1"/>
    <property type="molecule type" value="Genomic_DNA"/>
</dbReference>
<dbReference type="AlphaFoldDB" id="A0AAN8IQM8"/>